<gene>
    <name evidence="6" type="ORF">OAUR00152_LOCUS15986</name>
</gene>
<reference evidence="6" key="1">
    <citation type="submission" date="2021-01" db="EMBL/GenBank/DDBJ databases">
        <authorList>
            <person name="Corre E."/>
            <person name="Pelletier E."/>
            <person name="Niang G."/>
            <person name="Scheremetjew M."/>
            <person name="Finn R."/>
            <person name="Kale V."/>
            <person name="Holt S."/>
            <person name="Cochrane G."/>
            <person name="Meng A."/>
            <person name="Brown T."/>
            <person name="Cohen L."/>
        </authorList>
    </citation>
    <scope>NUCLEOTIDE SEQUENCE</scope>
    <source>
        <strain evidence="6">Isolate 1302-5</strain>
    </source>
</reference>
<comment type="subcellular location">
    <subcellularLocation>
        <location evidence="1">Membrane</location>
        <topology evidence="1">Multi-pass membrane protein</topology>
    </subcellularLocation>
</comment>
<accession>A0A7S4IW56</accession>
<evidence type="ECO:0000313" key="6">
    <source>
        <dbReference type="EMBL" id="CAE2241279.1"/>
    </source>
</evidence>
<keyword evidence="4 5" id="KW-0472">Membrane</keyword>
<dbReference type="InterPro" id="IPR006696">
    <property type="entry name" value="DUF423"/>
</dbReference>
<feature type="transmembrane region" description="Helical" evidence="5">
    <location>
        <begin position="41"/>
        <end position="58"/>
    </location>
</feature>
<keyword evidence="3 5" id="KW-1133">Transmembrane helix</keyword>
<sequence>MQWQRLVGGLSGAASVGAGAYGAHGLRGKDQSYVRSYETGARYHLVHSALLVATPSICGGGRTRAATAAGAFLTTGIGLFCGSCYAVGVTEDRAYGKAAPAGGVSLILGWVSLALLRK</sequence>
<dbReference type="PANTHER" id="PTHR43461">
    <property type="entry name" value="TRANSMEMBRANE PROTEIN 256"/>
    <property type="match status" value="1"/>
</dbReference>
<dbReference type="PANTHER" id="PTHR43461:SF1">
    <property type="entry name" value="TRANSMEMBRANE PROTEIN 256"/>
    <property type="match status" value="1"/>
</dbReference>
<evidence type="ECO:0000256" key="4">
    <source>
        <dbReference type="ARBA" id="ARBA00023136"/>
    </source>
</evidence>
<dbReference type="Pfam" id="PF04241">
    <property type="entry name" value="DUF423"/>
    <property type="match status" value="1"/>
</dbReference>
<evidence type="ECO:0000256" key="1">
    <source>
        <dbReference type="ARBA" id="ARBA00004141"/>
    </source>
</evidence>
<protein>
    <submittedName>
        <fullName evidence="6">Uncharacterized protein</fullName>
    </submittedName>
</protein>
<proteinExistence type="predicted"/>
<dbReference type="GO" id="GO:0016020">
    <property type="term" value="C:membrane"/>
    <property type="evidence" value="ECO:0007669"/>
    <property type="project" value="UniProtKB-SubCell"/>
</dbReference>
<evidence type="ECO:0000256" key="5">
    <source>
        <dbReference type="SAM" id="Phobius"/>
    </source>
</evidence>
<evidence type="ECO:0000256" key="2">
    <source>
        <dbReference type="ARBA" id="ARBA00022692"/>
    </source>
</evidence>
<keyword evidence="2 5" id="KW-0812">Transmembrane</keyword>
<feature type="transmembrane region" description="Helical" evidence="5">
    <location>
        <begin position="65"/>
        <end position="88"/>
    </location>
</feature>
<organism evidence="6">
    <name type="scientific">Odontella aurita</name>
    <dbReference type="NCBI Taxonomy" id="265563"/>
    <lineage>
        <taxon>Eukaryota</taxon>
        <taxon>Sar</taxon>
        <taxon>Stramenopiles</taxon>
        <taxon>Ochrophyta</taxon>
        <taxon>Bacillariophyta</taxon>
        <taxon>Mediophyceae</taxon>
        <taxon>Biddulphiophycidae</taxon>
        <taxon>Eupodiscales</taxon>
        <taxon>Odontellaceae</taxon>
        <taxon>Odontella</taxon>
    </lineage>
</organism>
<dbReference type="EMBL" id="HBKQ01023480">
    <property type="protein sequence ID" value="CAE2241279.1"/>
    <property type="molecule type" value="Transcribed_RNA"/>
</dbReference>
<evidence type="ECO:0000256" key="3">
    <source>
        <dbReference type="ARBA" id="ARBA00022989"/>
    </source>
</evidence>
<feature type="transmembrane region" description="Helical" evidence="5">
    <location>
        <begin position="94"/>
        <end position="116"/>
    </location>
</feature>
<name>A0A7S4IW56_9STRA</name>
<dbReference type="AlphaFoldDB" id="A0A7S4IW56"/>